<name>A0A518AGY3_9BACT</name>
<evidence type="ECO:0000256" key="2">
    <source>
        <dbReference type="ARBA" id="ARBA00022475"/>
    </source>
</evidence>
<dbReference type="RefSeq" id="WP_145245022.1">
    <property type="nucleotide sequence ID" value="NZ_CP036278.1"/>
</dbReference>
<sequence length="114" mass="12735">MSDNHHHYITPLPVLLGTFLALVALTILTVFQATQTMVDFGQYEVGLTLLIATAKALLVGLIFMQLAHDKPINGMVLMTALVFVGLFLSITLMDTKEYRLQQEDFRIQNPQTAE</sequence>
<evidence type="ECO:0008006" key="9">
    <source>
        <dbReference type="Google" id="ProtNLM"/>
    </source>
</evidence>
<dbReference type="OrthoDB" id="282123at2"/>
<feature type="transmembrane region" description="Helical" evidence="6">
    <location>
        <begin position="45"/>
        <end position="66"/>
    </location>
</feature>
<gene>
    <name evidence="7" type="ORF">Pan181_01660</name>
</gene>
<keyword evidence="4 6" id="KW-1133">Transmembrane helix</keyword>
<dbReference type="GO" id="GO:0005886">
    <property type="term" value="C:plasma membrane"/>
    <property type="evidence" value="ECO:0007669"/>
    <property type="project" value="UniProtKB-SubCell"/>
</dbReference>
<reference evidence="7 8" key="1">
    <citation type="submission" date="2019-02" db="EMBL/GenBank/DDBJ databases">
        <title>Deep-cultivation of Planctomycetes and their phenomic and genomic characterization uncovers novel biology.</title>
        <authorList>
            <person name="Wiegand S."/>
            <person name="Jogler M."/>
            <person name="Boedeker C."/>
            <person name="Pinto D."/>
            <person name="Vollmers J."/>
            <person name="Rivas-Marin E."/>
            <person name="Kohn T."/>
            <person name="Peeters S.H."/>
            <person name="Heuer A."/>
            <person name="Rast P."/>
            <person name="Oberbeckmann S."/>
            <person name="Bunk B."/>
            <person name="Jeske O."/>
            <person name="Meyerdierks A."/>
            <person name="Storesund J.E."/>
            <person name="Kallscheuer N."/>
            <person name="Luecker S."/>
            <person name="Lage O.M."/>
            <person name="Pohl T."/>
            <person name="Merkel B.J."/>
            <person name="Hornburger P."/>
            <person name="Mueller R.-W."/>
            <person name="Bruemmer F."/>
            <person name="Labrenz M."/>
            <person name="Spormann A.M."/>
            <person name="Op den Camp H."/>
            <person name="Overmann J."/>
            <person name="Amann R."/>
            <person name="Jetten M.S.M."/>
            <person name="Mascher T."/>
            <person name="Medema M.H."/>
            <person name="Devos D.P."/>
            <person name="Kaster A.-K."/>
            <person name="Ovreas L."/>
            <person name="Rohde M."/>
            <person name="Galperin M.Y."/>
            <person name="Jogler C."/>
        </authorList>
    </citation>
    <scope>NUCLEOTIDE SEQUENCE [LARGE SCALE GENOMIC DNA]</scope>
    <source>
        <strain evidence="7 8">Pan181</strain>
    </source>
</reference>
<dbReference type="AlphaFoldDB" id="A0A518AGY3"/>
<dbReference type="InterPro" id="IPR005171">
    <property type="entry name" value="Cyt_c_oxidase_su4_prok"/>
</dbReference>
<keyword evidence="5 6" id="KW-0472">Membrane</keyword>
<keyword evidence="8" id="KW-1185">Reference proteome</keyword>
<dbReference type="Pfam" id="PF03626">
    <property type="entry name" value="COX4_pro"/>
    <property type="match status" value="1"/>
</dbReference>
<proteinExistence type="predicted"/>
<dbReference type="InterPro" id="IPR011743">
    <property type="entry name" value="Caa3_sub_IV"/>
</dbReference>
<evidence type="ECO:0000313" key="8">
    <source>
        <dbReference type="Proteomes" id="UP000315750"/>
    </source>
</evidence>
<evidence type="ECO:0000313" key="7">
    <source>
        <dbReference type="EMBL" id="QDU53986.1"/>
    </source>
</evidence>
<accession>A0A518AGY3</accession>
<dbReference type="NCBIfam" id="TIGR02229">
    <property type="entry name" value="caa3_sub_IV"/>
    <property type="match status" value="1"/>
</dbReference>
<protein>
    <recommendedName>
        <fullName evidence="9">Oxidase</fullName>
    </recommendedName>
</protein>
<comment type="subcellular location">
    <subcellularLocation>
        <location evidence="1">Cell membrane</location>
        <topology evidence="1">Multi-pass membrane protein</topology>
    </subcellularLocation>
</comment>
<dbReference type="EMBL" id="CP036278">
    <property type="protein sequence ID" value="QDU53986.1"/>
    <property type="molecule type" value="Genomic_DNA"/>
</dbReference>
<keyword evidence="3 6" id="KW-0812">Transmembrane</keyword>
<feature type="transmembrane region" description="Helical" evidence="6">
    <location>
        <begin position="72"/>
        <end position="93"/>
    </location>
</feature>
<organism evidence="7 8">
    <name type="scientific">Aeoliella mucimassa</name>
    <dbReference type="NCBI Taxonomy" id="2527972"/>
    <lineage>
        <taxon>Bacteria</taxon>
        <taxon>Pseudomonadati</taxon>
        <taxon>Planctomycetota</taxon>
        <taxon>Planctomycetia</taxon>
        <taxon>Pirellulales</taxon>
        <taxon>Lacipirellulaceae</taxon>
        <taxon>Aeoliella</taxon>
    </lineage>
</organism>
<dbReference type="Proteomes" id="UP000315750">
    <property type="component" value="Chromosome"/>
</dbReference>
<evidence type="ECO:0000256" key="4">
    <source>
        <dbReference type="ARBA" id="ARBA00022989"/>
    </source>
</evidence>
<evidence type="ECO:0000256" key="6">
    <source>
        <dbReference type="SAM" id="Phobius"/>
    </source>
</evidence>
<dbReference type="KEGG" id="amuc:Pan181_01660"/>
<keyword evidence="2" id="KW-1003">Cell membrane</keyword>
<evidence type="ECO:0000256" key="3">
    <source>
        <dbReference type="ARBA" id="ARBA00022692"/>
    </source>
</evidence>
<feature type="transmembrane region" description="Helical" evidence="6">
    <location>
        <begin position="12"/>
        <end position="33"/>
    </location>
</feature>
<evidence type="ECO:0000256" key="1">
    <source>
        <dbReference type="ARBA" id="ARBA00004651"/>
    </source>
</evidence>
<evidence type="ECO:0000256" key="5">
    <source>
        <dbReference type="ARBA" id="ARBA00023136"/>
    </source>
</evidence>